<keyword evidence="2" id="KW-0378">Hydrolase</keyword>
<dbReference type="Gene3D" id="3.90.850.10">
    <property type="entry name" value="Fumarylacetoacetase-like, C-terminal domain"/>
    <property type="match status" value="1"/>
</dbReference>
<dbReference type="PANTHER" id="PTHR43211:SF1">
    <property type="entry name" value="BLL6422 PROTEIN"/>
    <property type="match status" value="1"/>
</dbReference>
<evidence type="ECO:0000313" key="3">
    <source>
        <dbReference type="Proteomes" id="UP001165962"/>
    </source>
</evidence>
<evidence type="ECO:0000259" key="1">
    <source>
        <dbReference type="Pfam" id="PF01557"/>
    </source>
</evidence>
<evidence type="ECO:0000313" key="2">
    <source>
        <dbReference type="EMBL" id="NHN34918.1"/>
    </source>
</evidence>
<dbReference type="InterPro" id="IPR011234">
    <property type="entry name" value="Fumarylacetoacetase-like_C"/>
</dbReference>
<dbReference type="EMBL" id="JAAOIW010000024">
    <property type="protein sequence ID" value="NHN34918.1"/>
    <property type="molecule type" value="Genomic_DNA"/>
</dbReference>
<sequence length="333" mass="36907">MRLVTFEIPGIMGSLTRVGALESNNRIVDLAAAHRLMLLDSGVSKSAADRISSALIPMDLLLFIEGGRFILEEARKALDWVRGDRIPDRELCTFATDTVTLRSPIPRPPLLRDFMAFEEHLQNIYPKLGRSIPPEWYNLPVYYKGNPGSTGGHGDDIRIPSYEQELDYEFELAFVIGKGGSNIDPKDALEHVYGFMIYNDFSARSMQEREMSVGLGPAKGKDFNRGHVLGPCLVTADEIPDIYNLTMVASINGKECCRTNTNTIHWKFEDMIAHASRDEYLYPGEVFGSGTVGNGSGKESGRMLQAGDVIELSIEGLGTLRNQVIANRQTMEG</sequence>
<dbReference type="GO" id="GO:0016787">
    <property type="term" value="F:hydrolase activity"/>
    <property type="evidence" value="ECO:0007669"/>
    <property type="project" value="UniProtKB-KW"/>
</dbReference>
<comment type="caution">
    <text evidence="2">The sequence shown here is derived from an EMBL/GenBank/DDBJ whole genome shotgun (WGS) entry which is preliminary data.</text>
</comment>
<dbReference type="RefSeq" id="WP_166156772.1">
    <property type="nucleotide sequence ID" value="NZ_JAAOIW010000024.1"/>
</dbReference>
<feature type="domain" description="Fumarylacetoacetase-like C-terminal" evidence="1">
    <location>
        <begin position="113"/>
        <end position="324"/>
    </location>
</feature>
<keyword evidence="3" id="KW-1185">Reference proteome</keyword>
<dbReference type="Pfam" id="PF01557">
    <property type="entry name" value="FAA_hydrolase"/>
    <property type="match status" value="1"/>
</dbReference>
<dbReference type="InterPro" id="IPR036663">
    <property type="entry name" value="Fumarylacetoacetase_C_sf"/>
</dbReference>
<organism evidence="2 3">
    <name type="scientific">Paenibacillus agricola</name>
    <dbReference type="NCBI Taxonomy" id="2716264"/>
    <lineage>
        <taxon>Bacteria</taxon>
        <taxon>Bacillati</taxon>
        <taxon>Bacillota</taxon>
        <taxon>Bacilli</taxon>
        <taxon>Bacillales</taxon>
        <taxon>Paenibacillaceae</taxon>
        <taxon>Paenibacillus</taxon>
    </lineage>
</organism>
<dbReference type="PANTHER" id="PTHR43211">
    <property type="entry name" value="FUMARYLACETOACETATE HYDROLASE"/>
    <property type="match status" value="1"/>
</dbReference>
<dbReference type="Proteomes" id="UP001165962">
    <property type="component" value="Unassembled WGS sequence"/>
</dbReference>
<gene>
    <name evidence="2" type="ORF">G9U52_34820</name>
</gene>
<dbReference type="SUPFAM" id="SSF56529">
    <property type="entry name" value="FAH"/>
    <property type="match status" value="1"/>
</dbReference>
<name>A0ABX0JJG4_9BACL</name>
<reference evidence="2" key="1">
    <citation type="submission" date="2020-03" db="EMBL/GenBank/DDBJ databases">
        <title>Draft sequencing of Paenibacilllus sp. S3N08.</title>
        <authorList>
            <person name="Kim D.-U."/>
        </authorList>
    </citation>
    <scope>NUCLEOTIDE SEQUENCE</scope>
    <source>
        <strain evidence="2">S3N08</strain>
    </source>
</reference>
<accession>A0ABX0JJG4</accession>
<proteinExistence type="predicted"/>
<protein>
    <submittedName>
        <fullName evidence="2">Fumarylacetoacetate hydrolase family protein</fullName>
    </submittedName>
</protein>